<dbReference type="Pfam" id="PF00271">
    <property type="entry name" value="Helicase_C"/>
    <property type="match status" value="1"/>
</dbReference>
<evidence type="ECO:0000313" key="11">
    <source>
        <dbReference type="Proteomes" id="UP001221142"/>
    </source>
</evidence>
<name>A0AAD7B4K0_9AGAR</name>
<dbReference type="SUPFAM" id="SSF52540">
    <property type="entry name" value="P-loop containing nucleoside triphosphate hydrolases"/>
    <property type="match status" value="1"/>
</dbReference>
<reference evidence="10" key="1">
    <citation type="submission" date="2023-03" db="EMBL/GenBank/DDBJ databases">
        <title>Massive genome expansion in bonnet fungi (Mycena s.s.) driven by repeated elements and novel gene families across ecological guilds.</title>
        <authorList>
            <consortium name="Lawrence Berkeley National Laboratory"/>
            <person name="Harder C.B."/>
            <person name="Miyauchi S."/>
            <person name="Viragh M."/>
            <person name="Kuo A."/>
            <person name="Thoen E."/>
            <person name="Andreopoulos B."/>
            <person name="Lu D."/>
            <person name="Skrede I."/>
            <person name="Drula E."/>
            <person name="Henrissat B."/>
            <person name="Morin E."/>
            <person name="Kohler A."/>
            <person name="Barry K."/>
            <person name="LaButti K."/>
            <person name="Morin E."/>
            <person name="Salamov A."/>
            <person name="Lipzen A."/>
            <person name="Mereny Z."/>
            <person name="Hegedus B."/>
            <person name="Baldrian P."/>
            <person name="Stursova M."/>
            <person name="Weitz H."/>
            <person name="Taylor A."/>
            <person name="Grigoriev I.V."/>
            <person name="Nagy L.G."/>
            <person name="Martin F."/>
            <person name="Kauserud H."/>
        </authorList>
    </citation>
    <scope>NUCLEOTIDE SEQUENCE</scope>
    <source>
        <strain evidence="10">9284</strain>
    </source>
</reference>
<dbReference type="Proteomes" id="UP001221142">
    <property type="component" value="Unassembled WGS sequence"/>
</dbReference>
<feature type="compositionally biased region" description="Pro residues" evidence="8">
    <location>
        <begin position="56"/>
        <end position="65"/>
    </location>
</feature>
<evidence type="ECO:0000256" key="7">
    <source>
        <dbReference type="ARBA" id="ARBA00034808"/>
    </source>
</evidence>
<dbReference type="InterPro" id="IPR022698">
    <property type="entry name" value="OrsD"/>
</dbReference>
<gene>
    <name evidence="10" type="ORF">FB45DRAFT_1038979</name>
</gene>
<evidence type="ECO:0000256" key="5">
    <source>
        <dbReference type="ARBA" id="ARBA00023235"/>
    </source>
</evidence>
<protein>
    <recommendedName>
        <fullName evidence="7">DNA 3'-5' helicase</fullName>
        <ecNumber evidence="7">5.6.2.4</ecNumber>
    </recommendedName>
</protein>
<evidence type="ECO:0000256" key="6">
    <source>
        <dbReference type="ARBA" id="ARBA00034617"/>
    </source>
</evidence>
<feature type="compositionally biased region" description="Basic and acidic residues" evidence="8">
    <location>
        <begin position="244"/>
        <end position="256"/>
    </location>
</feature>
<dbReference type="GO" id="GO:0000724">
    <property type="term" value="P:double-strand break repair via homologous recombination"/>
    <property type="evidence" value="ECO:0007669"/>
    <property type="project" value="TreeGrafter"/>
</dbReference>
<evidence type="ECO:0000256" key="8">
    <source>
        <dbReference type="SAM" id="MobiDB-lite"/>
    </source>
</evidence>
<dbReference type="InterPro" id="IPR011545">
    <property type="entry name" value="DEAD/DEAH_box_helicase_dom"/>
</dbReference>
<comment type="caution">
    <text evidence="10">The sequence shown here is derived from an EMBL/GenBank/DDBJ whole genome shotgun (WGS) entry which is preliminary data.</text>
</comment>
<dbReference type="InterPro" id="IPR001650">
    <property type="entry name" value="Helicase_C-like"/>
</dbReference>
<accession>A0AAD7B4K0</accession>
<dbReference type="GO" id="GO:0003677">
    <property type="term" value="F:DNA binding"/>
    <property type="evidence" value="ECO:0007669"/>
    <property type="project" value="UniProtKB-KW"/>
</dbReference>
<dbReference type="GO" id="GO:0005737">
    <property type="term" value="C:cytoplasm"/>
    <property type="evidence" value="ECO:0007669"/>
    <property type="project" value="TreeGrafter"/>
</dbReference>
<comment type="similarity">
    <text evidence="1">Belongs to the helicase family. RecQ subfamily.</text>
</comment>
<evidence type="ECO:0000259" key="9">
    <source>
        <dbReference type="PROSITE" id="PS51192"/>
    </source>
</evidence>
<evidence type="ECO:0000256" key="4">
    <source>
        <dbReference type="ARBA" id="ARBA00023125"/>
    </source>
</evidence>
<comment type="catalytic activity">
    <reaction evidence="6">
        <text>Couples ATP hydrolysis with the unwinding of duplex DNA by translocating in the 3'-5' direction.</text>
        <dbReference type="EC" id="5.6.2.4"/>
    </reaction>
</comment>
<keyword evidence="5" id="KW-0413">Isomerase</keyword>
<dbReference type="Pfam" id="PF12013">
    <property type="entry name" value="OrsD"/>
    <property type="match status" value="1"/>
</dbReference>
<keyword evidence="4" id="KW-0238">DNA-binding</keyword>
<feature type="domain" description="Helicase ATP-binding" evidence="9">
    <location>
        <begin position="1306"/>
        <end position="1459"/>
    </location>
</feature>
<proteinExistence type="inferred from homology"/>
<dbReference type="GO" id="GO:0005524">
    <property type="term" value="F:ATP binding"/>
    <property type="evidence" value="ECO:0007669"/>
    <property type="project" value="UniProtKB-KW"/>
</dbReference>
<feature type="region of interest" description="Disordered" evidence="8">
    <location>
        <begin position="143"/>
        <end position="175"/>
    </location>
</feature>
<dbReference type="GO" id="GO:0043138">
    <property type="term" value="F:3'-5' DNA helicase activity"/>
    <property type="evidence" value="ECO:0007669"/>
    <property type="project" value="UniProtKB-EC"/>
</dbReference>
<evidence type="ECO:0000256" key="3">
    <source>
        <dbReference type="ARBA" id="ARBA00022840"/>
    </source>
</evidence>
<dbReference type="PROSITE" id="PS51192">
    <property type="entry name" value="HELICASE_ATP_BIND_1"/>
    <property type="match status" value="1"/>
</dbReference>
<feature type="region of interest" description="Disordered" evidence="8">
    <location>
        <begin position="198"/>
        <end position="316"/>
    </location>
</feature>
<dbReference type="GO" id="GO:0005694">
    <property type="term" value="C:chromosome"/>
    <property type="evidence" value="ECO:0007669"/>
    <property type="project" value="TreeGrafter"/>
</dbReference>
<dbReference type="PANTHER" id="PTHR13710:SF105">
    <property type="entry name" value="ATP-DEPENDENT DNA HELICASE Q1"/>
    <property type="match status" value="1"/>
</dbReference>
<dbReference type="EMBL" id="JARKIF010000040">
    <property type="protein sequence ID" value="KAJ7609547.1"/>
    <property type="molecule type" value="Genomic_DNA"/>
</dbReference>
<dbReference type="PANTHER" id="PTHR13710">
    <property type="entry name" value="DNA HELICASE RECQ FAMILY MEMBER"/>
    <property type="match status" value="1"/>
</dbReference>
<dbReference type="InterPro" id="IPR027417">
    <property type="entry name" value="P-loop_NTPase"/>
</dbReference>
<evidence type="ECO:0000256" key="1">
    <source>
        <dbReference type="ARBA" id="ARBA00005446"/>
    </source>
</evidence>
<dbReference type="EC" id="5.6.2.4" evidence="7"/>
<evidence type="ECO:0000313" key="10">
    <source>
        <dbReference type="EMBL" id="KAJ7609547.1"/>
    </source>
</evidence>
<feature type="region of interest" description="Disordered" evidence="8">
    <location>
        <begin position="1"/>
        <end position="128"/>
    </location>
</feature>
<keyword evidence="11" id="KW-1185">Reference proteome</keyword>
<feature type="compositionally biased region" description="Polar residues" evidence="8">
    <location>
        <begin position="70"/>
        <end position="82"/>
    </location>
</feature>
<keyword evidence="3" id="KW-0067">ATP-binding</keyword>
<dbReference type="CDD" id="cd18785">
    <property type="entry name" value="SF2_C"/>
    <property type="match status" value="1"/>
</dbReference>
<dbReference type="InterPro" id="IPR014001">
    <property type="entry name" value="Helicase_ATP-bd"/>
</dbReference>
<organism evidence="10 11">
    <name type="scientific">Roridomyces roridus</name>
    <dbReference type="NCBI Taxonomy" id="1738132"/>
    <lineage>
        <taxon>Eukaryota</taxon>
        <taxon>Fungi</taxon>
        <taxon>Dikarya</taxon>
        <taxon>Basidiomycota</taxon>
        <taxon>Agaricomycotina</taxon>
        <taxon>Agaricomycetes</taxon>
        <taxon>Agaricomycetidae</taxon>
        <taxon>Agaricales</taxon>
        <taxon>Marasmiineae</taxon>
        <taxon>Mycenaceae</taxon>
        <taxon>Roridomyces</taxon>
    </lineage>
</organism>
<keyword evidence="2" id="KW-0547">Nucleotide-binding</keyword>
<dbReference type="Gene3D" id="3.40.50.300">
    <property type="entry name" value="P-loop containing nucleotide triphosphate hydrolases"/>
    <property type="match status" value="2"/>
</dbReference>
<dbReference type="SMART" id="SM00487">
    <property type="entry name" value="DEXDc"/>
    <property type="match status" value="1"/>
</dbReference>
<sequence length="1921" mass="213422">MSADKMTAHFRGTHELQDATASVVRAGPKPPTANPVTILERATWGVKPSAKSNPPHSQPTQPPQPSSSSGHAPQTHATQTVVSQRSTLRLPPPPPVPEVQPTLISQRRTQPLPPATPSSSLPRAASPPPIVRAEYDERRLRPTGASASQPLVSASTGSDMVAPTLSLPLGRDTPQPQPSQMVLLVNAWARCIKEGGPMPISTSTTSHAVDALENPETAQTPESRKRKRSDAAPLRVVRSGSSSRPREQSRTPRRTGELQSSAVLTPRGTRSPSPQSRPLSPLPAAQSQSTLPVRSVSKRPRTPSPFGTPNKRPRAEGAQSFNLMSRMIAMFSPFKQGAASPAPFSPRPIEHPRLPIRAPVAAPLLPGEYLPAPAELCDTVFYRSGPLNRCNLKIHQEEKLLICSKCEHAVVKAYEHYRDTHDGKLTQQEKKLLEDELDTKEWCRSPADVRVRVFGEPYIEGIKYSVGYSCDTCGWASASKKVAETHCNQHHGHNKSFIQQSHIQSVFTPGWTEAMRWVRVTTDRTIPVGNGESAVEVYRRTWAVKLIRDPVEIPGPRDDNDIPLLARETSYLVHLRDYIKTKPDVSALRALTDTKHALTHDEPFMLLQDVVAEWIKQAAGVVRMAELDVAYLLQTYPRGDATKTFRIPTNETVHRYSQILLKLFSAMRATVQADETAYQLPFTNDEKTDLIDFQKALGTQYRGGDPLVAQLVPRFHDFIKQILMKREGRPELKNTKFASILECFMALMAIQEGGNLCRADQLTIVPTSLKFIIRICVAFEANKIAQEEDSPPLDEIVEELAAVHLNKAVKSEFSRVSTNASLLAGIVSRSTGPSHVHFSPDYQFFTCNTTTVYLPALRLGVRNLLDALKDRFRALQMGVNVEFKNPGFWVDDWENFQTGDTFLRHNRFFPAGTDDPWRDGLLKSTTLAETYEDGITPRCDALGDLLFNSQVVNTILERDEEFLQLLNVAVFLLASGNRGAEQVEDRLSNGVKSRGLLVEFDGEPILFPGRAKPEPNTRRQDFNPGFLPPELGAILLYYVIVNRPFINNLVRIHTGDNHAAVYQAEYLWATRGKVPTGHEFGDLLRATTKKYFGVEITLNSWRQITTEALRQYSPHPLPSDDDVGDVHDIRMNHSKATARAHYGSRDRYMSGDLLNRFRAAYHDLHQLLGTGPRGHVPMIPVRMRESHAPNCTSVQTPSTQGIGGVSEPEFWGKMDTKLAESHAKNNPTLVNLLIGKITRLTFGQGQPPPPPQFVRPPFTPGTSARVLAEITPPPSQEPPPKHLAELRAMLGPKAKFRSIKQEQAVGMALDGKVPFLALLGPGEGKSLIFQLPAFHYEGLNLVILPRKVLVADQLRRAAELRIPSHHWTASHEHVPAGTRLIFVELSSMQSAAFDRLLTNPDLRRVVVDEVHEFLAAWRRAWGDLVKLTEKRVQVIAFSGSVAFGSENKLIDMMGFRINVSCIRSEVYQPIHQFVHLRLGAKQTMPRFIESLTDHLTENVMEVNDQGIVFYASKNTVHELAIDPKICASTSGLATRDNDAVAWLAGRDGCKFLHATTTCILGIDNSRCNVVVFVDFFPSLVDILQGSARGGRRGQPTLVIFVSSHRKTYAAGAPLDDDPQCKSLGADMLNGQTECFRTFFGTAFNGRPHTCSDIPKSLKCQRCAPSTRLFCELQTLVTSRRPQPGVSSHSNLPALPPQVASTSLAVPARPQGRAVTYNPAVPSGEDDIVIQALLREAEHEAFVKKLRKIAAISKLLAGCCGACWLLTGALNTCDHGLFRACQLGRRQPTNATADDEFRAWKIDFEEHRSCYNCYMPQVTTSLNQQNIYNSLYTTHPIPGRGQCTHPQLFKILAWTVFKTPNIWKKFRRDFGERYPANPSSSTEYAKWLATETDGLVNMGHLAAWVQDYRTSRDEKKARAARE</sequence>
<dbReference type="GO" id="GO:0009378">
    <property type="term" value="F:four-way junction helicase activity"/>
    <property type="evidence" value="ECO:0007669"/>
    <property type="project" value="TreeGrafter"/>
</dbReference>
<evidence type="ECO:0000256" key="2">
    <source>
        <dbReference type="ARBA" id="ARBA00022741"/>
    </source>
</evidence>
<dbReference type="Pfam" id="PF00270">
    <property type="entry name" value="DEAD"/>
    <property type="match status" value="1"/>
</dbReference>
<feature type="compositionally biased region" description="Polar residues" evidence="8">
    <location>
        <begin position="145"/>
        <end position="158"/>
    </location>
</feature>
<feature type="compositionally biased region" description="Low complexity" evidence="8">
    <location>
        <begin position="270"/>
        <end position="283"/>
    </location>
</feature>